<dbReference type="EMBL" id="MU853333">
    <property type="protein sequence ID" value="KAK4116495.1"/>
    <property type="molecule type" value="Genomic_DNA"/>
</dbReference>
<dbReference type="InterPro" id="IPR017408">
    <property type="entry name" value="Arginine_N-MeTrfase_2"/>
</dbReference>
<gene>
    <name evidence="11" type="ORF">N656DRAFT_701544</name>
</gene>
<dbReference type="GeneID" id="89935078"/>
<accession>A0AAN6YWC3</accession>
<comment type="subunit">
    <text evidence="2 8">Monomer.</text>
</comment>
<dbReference type="GO" id="GO:0032259">
    <property type="term" value="P:methylation"/>
    <property type="evidence" value="ECO:0007669"/>
    <property type="project" value="UniProtKB-KW"/>
</dbReference>
<feature type="domain" description="RMT2" evidence="10">
    <location>
        <begin position="208"/>
        <end position="445"/>
    </location>
</feature>
<evidence type="ECO:0000313" key="12">
    <source>
        <dbReference type="Proteomes" id="UP001302812"/>
    </source>
</evidence>
<dbReference type="SUPFAM" id="SSF53335">
    <property type="entry name" value="S-adenosyl-L-methionine-dependent methyltransferases"/>
    <property type="match status" value="1"/>
</dbReference>
<keyword evidence="3 8" id="KW-0963">Cytoplasm</keyword>
<evidence type="ECO:0000256" key="9">
    <source>
        <dbReference type="SAM" id="MobiDB-lite"/>
    </source>
</evidence>
<dbReference type="InterPro" id="IPR029063">
    <property type="entry name" value="SAM-dependent_MTases_sf"/>
</dbReference>
<dbReference type="PIRSF" id="PIRSF038148">
    <property type="entry name" value="Arginine_N-mtfrase-2"/>
    <property type="match status" value="1"/>
</dbReference>
<evidence type="ECO:0000313" key="11">
    <source>
        <dbReference type="EMBL" id="KAK4116495.1"/>
    </source>
</evidence>
<dbReference type="GO" id="GO:0005634">
    <property type="term" value="C:nucleus"/>
    <property type="evidence" value="ECO:0007669"/>
    <property type="project" value="UniProtKB-SubCell"/>
</dbReference>
<dbReference type="PANTHER" id="PTHR32379">
    <property type="entry name" value="GUANIDINOACETATE N-METHYLTRANSFERASE"/>
    <property type="match status" value="1"/>
</dbReference>
<dbReference type="PANTHER" id="PTHR32379:SF1">
    <property type="entry name" value="GUANIDINOACETATE N-METHYLTRANSFERASE"/>
    <property type="match status" value="1"/>
</dbReference>
<feature type="region of interest" description="Disordered" evidence="9">
    <location>
        <begin position="1"/>
        <end position="24"/>
    </location>
</feature>
<dbReference type="SUPFAM" id="SSF48403">
    <property type="entry name" value="Ankyrin repeat"/>
    <property type="match status" value="1"/>
</dbReference>
<dbReference type="GO" id="GO:0005737">
    <property type="term" value="C:cytoplasm"/>
    <property type="evidence" value="ECO:0007669"/>
    <property type="project" value="UniProtKB-SubCell"/>
</dbReference>
<sequence>MPDPSQPNSDPDLDSISSRISPACPPETQRILTAAWAHDIETIKKLLDAPGKASCQDPNTRETPLHAAIRACGPPTDEDDPADLERAKKTVYELLLWGAIWNDVDDRNETPGCVARRLGREELYNLCVEAGVRAEMLFGVMEGYEQLGSDVDGEEIEVVEGDGNDANGDGDGDANGDESMVIVGEEDGDEAPELVDVEGLNGRDREPVEVDSEAYLRSKLTYSDGKLVDDDGNGVMMAWETDIMRRSVDALLPGKEPGKRILNIGFGMGIIDTMFAETRPARHHIIEAHPGVLEHIASPGSKFGSSWEESGPEPGAFKVYQGKWQDVCQQLLQEGQTYDAIYFDTFGEDYSQLRMFFTEFIPGLLDGQGIFSFFNGLGADRQICYDVYTKVAELHLADAGLDVDWQAIDVDMSQLAEAGKGEWEGVKRRYWTLDKYRLPVCTFLG</sequence>
<dbReference type="EC" id="2.1.1.-" evidence="8"/>
<evidence type="ECO:0000256" key="7">
    <source>
        <dbReference type="ARBA" id="ARBA00023242"/>
    </source>
</evidence>
<dbReference type="PROSITE" id="PS51559">
    <property type="entry name" value="SAM_RMT2"/>
    <property type="match status" value="1"/>
</dbReference>
<organism evidence="11 12">
    <name type="scientific">Canariomyces notabilis</name>
    <dbReference type="NCBI Taxonomy" id="2074819"/>
    <lineage>
        <taxon>Eukaryota</taxon>
        <taxon>Fungi</taxon>
        <taxon>Dikarya</taxon>
        <taxon>Ascomycota</taxon>
        <taxon>Pezizomycotina</taxon>
        <taxon>Sordariomycetes</taxon>
        <taxon>Sordariomycetidae</taxon>
        <taxon>Sordariales</taxon>
        <taxon>Chaetomiaceae</taxon>
        <taxon>Canariomyces</taxon>
    </lineage>
</organism>
<proteinExistence type="inferred from homology"/>
<reference evidence="11" key="2">
    <citation type="submission" date="2023-05" db="EMBL/GenBank/DDBJ databases">
        <authorList>
            <consortium name="Lawrence Berkeley National Laboratory"/>
            <person name="Steindorff A."/>
            <person name="Hensen N."/>
            <person name="Bonometti L."/>
            <person name="Westerberg I."/>
            <person name="Brannstrom I.O."/>
            <person name="Guillou S."/>
            <person name="Cros-Aarteil S."/>
            <person name="Calhoun S."/>
            <person name="Haridas S."/>
            <person name="Kuo A."/>
            <person name="Mondo S."/>
            <person name="Pangilinan J."/>
            <person name="Riley R."/>
            <person name="Labutti K."/>
            <person name="Andreopoulos B."/>
            <person name="Lipzen A."/>
            <person name="Chen C."/>
            <person name="Yanf M."/>
            <person name="Daum C."/>
            <person name="Ng V."/>
            <person name="Clum A."/>
            <person name="Ohm R."/>
            <person name="Martin F."/>
            <person name="Silar P."/>
            <person name="Natvig D."/>
            <person name="Lalanne C."/>
            <person name="Gautier V."/>
            <person name="Ament-Velasquez S.L."/>
            <person name="Kruys A."/>
            <person name="Hutchinson M.I."/>
            <person name="Powell A.J."/>
            <person name="Barry K."/>
            <person name="Miller A.N."/>
            <person name="Grigoriev I.V."/>
            <person name="Debuchy R."/>
            <person name="Gladieux P."/>
            <person name="Thoren M.H."/>
            <person name="Johannesson H."/>
        </authorList>
    </citation>
    <scope>NUCLEOTIDE SEQUENCE</scope>
    <source>
        <strain evidence="11">CBS 508.74</strain>
    </source>
</reference>
<comment type="subcellular location">
    <subcellularLocation>
        <location evidence="8">Cytoplasm</location>
    </subcellularLocation>
    <subcellularLocation>
        <location evidence="8">Nucleus</location>
    </subcellularLocation>
</comment>
<keyword evidence="12" id="KW-1185">Reference proteome</keyword>
<evidence type="ECO:0000259" key="10">
    <source>
        <dbReference type="PROSITE" id="PS51559"/>
    </source>
</evidence>
<dbReference type="InterPro" id="IPR051038">
    <property type="entry name" value="RMT2/GAMT_Mtase"/>
</dbReference>
<protein>
    <recommendedName>
        <fullName evidence="8">Arginine N-methyltransferase 2</fullName>
        <ecNumber evidence="8">2.1.1.-</ecNumber>
    </recommendedName>
</protein>
<comment type="function">
    <text evidence="1 8">S-adenosyl-L-methionine-dependent protein-arginine N-methyltransferase that methylates the delta-nitrogen atom of arginine residues to form N5-methylarginine (type IV) in target proteins. Monomethylates ribosomal protein L12.</text>
</comment>
<keyword evidence="7 8" id="KW-0539">Nucleus</keyword>
<reference evidence="11" key="1">
    <citation type="journal article" date="2023" name="Mol. Phylogenet. Evol.">
        <title>Genome-scale phylogeny and comparative genomics of the fungal order Sordariales.</title>
        <authorList>
            <person name="Hensen N."/>
            <person name="Bonometti L."/>
            <person name="Westerberg I."/>
            <person name="Brannstrom I.O."/>
            <person name="Guillou S."/>
            <person name="Cros-Aarteil S."/>
            <person name="Calhoun S."/>
            <person name="Haridas S."/>
            <person name="Kuo A."/>
            <person name="Mondo S."/>
            <person name="Pangilinan J."/>
            <person name="Riley R."/>
            <person name="LaButti K."/>
            <person name="Andreopoulos B."/>
            <person name="Lipzen A."/>
            <person name="Chen C."/>
            <person name="Yan M."/>
            <person name="Daum C."/>
            <person name="Ng V."/>
            <person name="Clum A."/>
            <person name="Steindorff A."/>
            <person name="Ohm R.A."/>
            <person name="Martin F."/>
            <person name="Silar P."/>
            <person name="Natvig D.O."/>
            <person name="Lalanne C."/>
            <person name="Gautier V."/>
            <person name="Ament-Velasquez S.L."/>
            <person name="Kruys A."/>
            <person name="Hutchinson M.I."/>
            <person name="Powell A.J."/>
            <person name="Barry K."/>
            <person name="Miller A.N."/>
            <person name="Grigoriev I.V."/>
            <person name="Debuchy R."/>
            <person name="Gladieux P."/>
            <person name="Hiltunen Thoren M."/>
            <person name="Johannesson H."/>
        </authorList>
    </citation>
    <scope>NUCLEOTIDE SEQUENCE</scope>
    <source>
        <strain evidence="11">CBS 508.74</strain>
    </source>
</reference>
<comment type="similarity">
    <text evidence="8">Belongs to the class I-like SAM-binding methyltransferase superfamily. RMT2 methyltransferase family.</text>
</comment>
<evidence type="ECO:0000256" key="3">
    <source>
        <dbReference type="ARBA" id="ARBA00022490"/>
    </source>
</evidence>
<comment type="caution">
    <text evidence="11">The sequence shown here is derived from an EMBL/GenBank/DDBJ whole genome shotgun (WGS) entry which is preliminary data.</text>
</comment>
<dbReference type="InterPro" id="IPR026480">
    <property type="entry name" value="RMT2_dom"/>
</dbReference>
<name>A0AAN6YWC3_9PEZI</name>
<keyword evidence="4 8" id="KW-0489">Methyltransferase</keyword>
<dbReference type="FunFam" id="3.40.50.150:FF:000135">
    <property type="entry name" value="Arginine N-methyltransferase 2"/>
    <property type="match status" value="1"/>
</dbReference>
<dbReference type="Proteomes" id="UP001302812">
    <property type="component" value="Unassembled WGS sequence"/>
</dbReference>
<dbReference type="AlphaFoldDB" id="A0AAN6YWC3"/>
<evidence type="ECO:0000256" key="2">
    <source>
        <dbReference type="ARBA" id="ARBA00011245"/>
    </source>
</evidence>
<evidence type="ECO:0000256" key="1">
    <source>
        <dbReference type="ARBA" id="ARBA00002207"/>
    </source>
</evidence>
<keyword evidence="5 8" id="KW-0808">Transferase</keyword>
<dbReference type="Gene3D" id="3.40.50.150">
    <property type="entry name" value="Vaccinia Virus protein VP39"/>
    <property type="match status" value="1"/>
</dbReference>
<dbReference type="GO" id="GO:0019702">
    <property type="term" value="F:protein arginine N5-methyltransferase activity"/>
    <property type="evidence" value="ECO:0007669"/>
    <property type="project" value="TreeGrafter"/>
</dbReference>
<evidence type="ECO:0000256" key="5">
    <source>
        <dbReference type="ARBA" id="ARBA00022679"/>
    </source>
</evidence>
<dbReference type="Gene3D" id="1.25.40.20">
    <property type="entry name" value="Ankyrin repeat-containing domain"/>
    <property type="match status" value="1"/>
</dbReference>
<dbReference type="InterPro" id="IPR036770">
    <property type="entry name" value="Ankyrin_rpt-contain_sf"/>
</dbReference>
<keyword evidence="6" id="KW-0949">S-adenosyl-L-methionine</keyword>
<evidence type="ECO:0000256" key="8">
    <source>
        <dbReference type="PIRNR" id="PIRNR038148"/>
    </source>
</evidence>
<evidence type="ECO:0000256" key="6">
    <source>
        <dbReference type="ARBA" id="ARBA00022691"/>
    </source>
</evidence>
<evidence type="ECO:0000256" key="4">
    <source>
        <dbReference type="ARBA" id="ARBA00022603"/>
    </source>
</evidence>
<dbReference type="RefSeq" id="XP_064674065.1">
    <property type="nucleotide sequence ID" value="XM_064810953.1"/>
</dbReference>